<dbReference type="InterPro" id="IPR011006">
    <property type="entry name" value="CheY-like_superfamily"/>
</dbReference>
<evidence type="ECO:0000313" key="7">
    <source>
        <dbReference type="EMBL" id="GGI05352.1"/>
    </source>
</evidence>
<dbReference type="EMBL" id="BMHA01000004">
    <property type="protein sequence ID" value="GGI05352.1"/>
    <property type="molecule type" value="Genomic_DNA"/>
</dbReference>
<feature type="domain" description="HTH luxR-type" evidence="5">
    <location>
        <begin position="259"/>
        <end position="324"/>
    </location>
</feature>
<comment type="caution">
    <text evidence="4">Lacks conserved residue(s) required for the propagation of feature annotation.</text>
</comment>
<dbReference type="SUPFAM" id="SSF46894">
    <property type="entry name" value="C-terminal effector domain of the bipartite response regulators"/>
    <property type="match status" value="1"/>
</dbReference>
<keyword evidence="3" id="KW-0804">Transcription</keyword>
<reference evidence="7" key="1">
    <citation type="journal article" date="2014" name="Int. J. Syst. Evol. Microbiol.">
        <title>Complete genome sequence of Corynebacterium casei LMG S-19264T (=DSM 44701T), isolated from a smear-ripened cheese.</title>
        <authorList>
            <consortium name="US DOE Joint Genome Institute (JGI-PGF)"/>
            <person name="Walter F."/>
            <person name="Albersmeier A."/>
            <person name="Kalinowski J."/>
            <person name="Ruckert C."/>
        </authorList>
    </citation>
    <scope>NUCLEOTIDE SEQUENCE</scope>
    <source>
        <strain evidence="7">CGMCC 1.14988</strain>
    </source>
</reference>
<dbReference type="PANTHER" id="PTHR44688">
    <property type="entry name" value="DNA-BINDING TRANSCRIPTIONAL ACTIVATOR DEVR_DOSR"/>
    <property type="match status" value="1"/>
</dbReference>
<accession>A0A8J3EXA4</accession>
<keyword evidence="8" id="KW-1185">Reference proteome</keyword>
<dbReference type="PROSITE" id="PS50043">
    <property type="entry name" value="HTH_LUXR_2"/>
    <property type="match status" value="1"/>
</dbReference>
<evidence type="ECO:0000256" key="1">
    <source>
        <dbReference type="ARBA" id="ARBA00023015"/>
    </source>
</evidence>
<dbReference type="GO" id="GO:0003677">
    <property type="term" value="F:DNA binding"/>
    <property type="evidence" value="ECO:0007669"/>
    <property type="project" value="UniProtKB-KW"/>
</dbReference>
<gene>
    <name evidence="7" type="ORF">GCM10011354_13670</name>
</gene>
<dbReference type="PRINTS" id="PR00038">
    <property type="entry name" value="HTHLUXR"/>
</dbReference>
<dbReference type="GO" id="GO:0000160">
    <property type="term" value="P:phosphorelay signal transduction system"/>
    <property type="evidence" value="ECO:0007669"/>
    <property type="project" value="InterPro"/>
</dbReference>
<reference evidence="7" key="2">
    <citation type="submission" date="2020-09" db="EMBL/GenBank/DDBJ databases">
        <authorList>
            <person name="Sun Q."/>
            <person name="Zhou Y."/>
        </authorList>
    </citation>
    <scope>NUCLEOTIDE SEQUENCE</scope>
    <source>
        <strain evidence="7">CGMCC 1.14988</strain>
    </source>
</reference>
<evidence type="ECO:0000256" key="4">
    <source>
        <dbReference type="PROSITE-ProRule" id="PRU00169"/>
    </source>
</evidence>
<dbReference type="Gene3D" id="3.40.50.2300">
    <property type="match status" value="1"/>
</dbReference>
<dbReference type="InterPro" id="IPR016032">
    <property type="entry name" value="Sig_transdc_resp-reg_C-effctor"/>
</dbReference>
<dbReference type="PROSITE" id="PS50110">
    <property type="entry name" value="RESPONSE_REGULATORY"/>
    <property type="match status" value="1"/>
</dbReference>
<dbReference type="AlphaFoldDB" id="A0A8J3EXA4"/>
<evidence type="ECO:0000313" key="8">
    <source>
        <dbReference type="Proteomes" id="UP000650511"/>
    </source>
</evidence>
<dbReference type="Proteomes" id="UP000650511">
    <property type="component" value="Unassembled WGS sequence"/>
</dbReference>
<evidence type="ECO:0000259" key="6">
    <source>
        <dbReference type="PROSITE" id="PS50110"/>
    </source>
</evidence>
<dbReference type="InterPro" id="IPR000792">
    <property type="entry name" value="Tscrpt_reg_LuxR_C"/>
</dbReference>
<organism evidence="7 8">
    <name type="scientific">Egicoccus halophilus</name>
    <dbReference type="NCBI Taxonomy" id="1670830"/>
    <lineage>
        <taxon>Bacteria</taxon>
        <taxon>Bacillati</taxon>
        <taxon>Actinomycetota</taxon>
        <taxon>Nitriliruptoria</taxon>
        <taxon>Egicoccales</taxon>
        <taxon>Egicoccaceae</taxon>
        <taxon>Egicoccus</taxon>
    </lineage>
</organism>
<dbReference type="PANTHER" id="PTHR44688:SF16">
    <property type="entry name" value="DNA-BINDING TRANSCRIPTIONAL ACTIVATOR DEVR_DOSR"/>
    <property type="match status" value="1"/>
</dbReference>
<comment type="caution">
    <text evidence="7">The sequence shown here is derived from an EMBL/GenBank/DDBJ whole genome shotgun (WGS) entry which is preliminary data.</text>
</comment>
<dbReference type="SUPFAM" id="SSF52172">
    <property type="entry name" value="CheY-like"/>
    <property type="match status" value="1"/>
</dbReference>
<protein>
    <submittedName>
        <fullName evidence="7">Uncharacterized protein</fullName>
    </submittedName>
</protein>
<dbReference type="GO" id="GO:0006355">
    <property type="term" value="P:regulation of DNA-templated transcription"/>
    <property type="evidence" value="ECO:0007669"/>
    <property type="project" value="InterPro"/>
</dbReference>
<feature type="domain" description="Response regulatory" evidence="6">
    <location>
        <begin position="118"/>
        <end position="231"/>
    </location>
</feature>
<evidence type="ECO:0000256" key="2">
    <source>
        <dbReference type="ARBA" id="ARBA00023125"/>
    </source>
</evidence>
<keyword evidence="1" id="KW-0805">Transcription regulation</keyword>
<evidence type="ECO:0000256" key="3">
    <source>
        <dbReference type="ARBA" id="ARBA00023163"/>
    </source>
</evidence>
<evidence type="ECO:0000259" key="5">
    <source>
        <dbReference type="PROSITE" id="PS50043"/>
    </source>
</evidence>
<dbReference type="CDD" id="cd06170">
    <property type="entry name" value="LuxR_C_like"/>
    <property type="match status" value="1"/>
</dbReference>
<dbReference type="RefSeq" id="WP_268234450.1">
    <property type="nucleotide sequence ID" value="NZ_BMHA01000004.1"/>
</dbReference>
<keyword evidence="2" id="KW-0238">DNA-binding</keyword>
<proteinExistence type="predicted"/>
<dbReference type="SMART" id="SM00421">
    <property type="entry name" value="HTH_LUXR"/>
    <property type="match status" value="1"/>
</dbReference>
<name>A0A8J3EXA4_9ACTN</name>
<dbReference type="InterPro" id="IPR001789">
    <property type="entry name" value="Sig_transdc_resp-reg_receiver"/>
</dbReference>
<sequence>MGILAADRAFAEGLDAALGRCGVEATLLPPDPSAWPQDLTALAVELGHDDSDAAWARVSGCAPAAVIGLGAALDVGLHSSVTVRLGIDASLRQFLHAVAPEVDAVGSEERPASPVRVRVVLVDPHRLRREVTAAALDRQPGIEVAACADDASTALLQMERVGAAVVVVAVGVADAGRICAAARADGRPRVLLLDRAADEVRLLDAIEAGADGYTVGENGITGVARAVEAIARGETVVPAVLLGPLLRRLIRRQRDAAQAAERLVVLTPREREVLALLVEGSDQLGIASALFISPETARTHLQRLLRKLGVRSRAEAVALVEQTGMAERLGRIVEAAS</sequence>
<dbReference type="Pfam" id="PF00196">
    <property type="entry name" value="GerE"/>
    <property type="match status" value="1"/>
</dbReference>